<dbReference type="GO" id="GO:0005789">
    <property type="term" value="C:endoplasmic reticulum membrane"/>
    <property type="evidence" value="ECO:0007669"/>
    <property type="project" value="UniProtKB-SubCell"/>
</dbReference>
<evidence type="ECO:0000256" key="4">
    <source>
        <dbReference type="ARBA" id="ARBA00004406"/>
    </source>
</evidence>
<evidence type="ECO:0000256" key="10">
    <source>
        <dbReference type="ARBA" id="ARBA00023002"/>
    </source>
</evidence>
<dbReference type="PANTHER" id="PTHR24291:SF189">
    <property type="entry name" value="CYTOCHROME P450 4C3-RELATED"/>
    <property type="match status" value="1"/>
</dbReference>
<keyword evidence="12" id="KW-0503">Monooxygenase</keyword>
<keyword evidence="7" id="KW-0479">Metal-binding</keyword>
<dbReference type="Gene3D" id="1.10.630.10">
    <property type="entry name" value="Cytochrome P450"/>
    <property type="match status" value="1"/>
</dbReference>
<dbReference type="GO" id="GO:0004497">
    <property type="term" value="F:monooxygenase activity"/>
    <property type="evidence" value="ECO:0007669"/>
    <property type="project" value="UniProtKB-KW"/>
</dbReference>
<comment type="function">
    <text evidence="2">May be involved in the metabolism of insect hormones and in the breakdown of synthetic insecticides.</text>
</comment>
<comment type="caution">
    <text evidence="14">The sequence shown here is derived from an EMBL/GenBank/DDBJ whole genome shotgun (WGS) entry which is preliminary data.</text>
</comment>
<evidence type="ECO:0000256" key="11">
    <source>
        <dbReference type="ARBA" id="ARBA00023004"/>
    </source>
</evidence>
<keyword evidence="15" id="KW-1185">Reference proteome</keyword>
<gene>
    <name evidence="14" type="ORF">RF55_3006</name>
</gene>
<keyword evidence="6" id="KW-0349">Heme</keyword>
<accession>A0A0J7L1N4</accession>
<evidence type="ECO:0000313" key="15">
    <source>
        <dbReference type="Proteomes" id="UP000036403"/>
    </source>
</evidence>
<dbReference type="Proteomes" id="UP000036403">
    <property type="component" value="Unassembled WGS sequence"/>
</dbReference>
<name>A0A0J7L1N4_LASNI</name>
<keyword evidence="9" id="KW-0492">Microsome</keyword>
<dbReference type="EMBL" id="LBMM01001226">
    <property type="protein sequence ID" value="KMQ96692.1"/>
    <property type="molecule type" value="Genomic_DNA"/>
</dbReference>
<keyword evidence="10" id="KW-0560">Oxidoreductase</keyword>
<comment type="subcellular location">
    <subcellularLocation>
        <location evidence="4">Endoplasmic reticulum membrane</location>
        <topology evidence="4">Peripheral membrane protein</topology>
    </subcellularLocation>
    <subcellularLocation>
        <location evidence="3">Microsome membrane</location>
        <topology evidence="3">Peripheral membrane protein</topology>
    </subcellularLocation>
</comment>
<dbReference type="InterPro" id="IPR036396">
    <property type="entry name" value="Cyt_P450_sf"/>
</dbReference>
<evidence type="ECO:0000256" key="1">
    <source>
        <dbReference type="ARBA" id="ARBA00001971"/>
    </source>
</evidence>
<dbReference type="STRING" id="67767.A0A0J7L1N4"/>
<evidence type="ECO:0000256" key="9">
    <source>
        <dbReference type="ARBA" id="ARBA00022848"/>
    </source>
</evidence>
<evidence type="ECO:0000256" key="7">
    <source>
        <dbReference type="ARBA" id="ARBA00022723"/>
    </source>
</evidence>
<dbReference type="InterPro" id="IPR050196">
    <property type="entry name" value="Cytochrome_P450_Monoox"/>
</dbReference>
<dbReference type="PaxDb" id="67767-A0A0J7L1N4"/>
<evidence type="ECO:0000256" key="6">
    <source>
        <dbReference type="ARBA" id="ARBA00022617"/>
    </source>
</evidence>
<dbReference type="SUPFAM" id="SSF48264">
    <property type="entry name" value="Cytochrome P450"/>
    <property type="match status" value="1"/>
</dbReference>
<dbReference type="Pfam" id="PF00067">
    <property type="entry name" value="p450"/>
    <property type="match status" value="1"/>
</dbReference>
<dbReference type="PRINTS" id="PR00463">
    <property type="entry name" value="EP450I"/>
</dbReference>
<dbReference type="AlphaFoldDB" id="A0A0J7L1N4"/>
<evidence type="ECO:0000313" key="14">
    <source>
        <dbReference type="EMBL" id="KMQ96692.1"/>
    </source>
</evidence>
<protein>
    <submittedName>
        <fullName evidence="14">Cytochrome p450 4c1</fullName>
    </submittedName>
</protein>
<sequence length="163" mass="18764">MEASHDGKTLTEKNIRDEVNTILVAGSDTTAVTVNFAIFILANFPEIQEKVYEELSEIYDIEDLNSAPIKYEDLQHMDYLSRVIKETMRLFPIVACVVRHLKEDLKIGWKYGMVSMKVILATLIRTFIFKVDKRIEIDEIKLNVAPLLTVINPLKVKIIKRNV</sequence>
<keyword evidence="8" id="KW-0256">Endoplasmic reticulum</keyword>
<evidence type="ECO:0000256" key="8">
    <source>
        <dbReference type="ARBA" id="ARBA00022824"/>
    </source>
</evidence>
<evidence type="ECO:0000256" key="3">
    <source>
        <dbReference type="ARBA" id="ARBA00004174"/>
    </source>
</evidence>
<dbReference type="PRINTS" id="PR00385">
    <property type="entry name" value="P450"/>
</dbReference>
<keyword evidence="13" id="KW-0472">Membrane</keyword>
<reference evidence="14 15" key="1">
    <citation type="submission" date="2015-04" db="EMBL/GenBank/DDBJ databases">
        <title>Lasius niger genome sequencing.</title>
        <authorList>
            <person name="Konorov E.A."/>
            <person name="Nikitin M.A."/>
            <person name="Kirill M.V."/>
            <person name="Chang P."/>
        </authorList>
    </citation>
    <scope>NUCLEOTIDE SEQUENCE [LARGE SCALE GENOMIC DNA]</scope>
    <source>
        <tissue evidence="14">Whole</tissue>
    </source>
</reference>
<dbReference type="GO" id="GO:0005506">
    <property type="term" value="F:iron ion binding"/>
    <property type="evidence" value="ECO:0007669"/>
    <property type="project" value="InterPro"/>
</dbReference>
<dbReference type="OrthoDB" id="10257317at2759"/>
<comment type="similarity">
    <text evidence="5">Belongs to the cytochrome P450 family.</text>
</comment>
<dbReference type="InterPro" id="IPR001128">
    <property type="entry name" value="Cyt_P450"/>
</dbReference>
<comment type="cofactor">
    <cofactor evidence="1">
        <name>heme</name>
        <dbReference type="ChEBI" id="CHEBI:30413"/>
    </cofactor>
</comment>
<evidence type="ECO:0000256" key="5">
    <source>
        <dbReference type="ARBA" id="ARBA00010617"/>
    </source>
</evidence>
<keyword evidence="11" id="KW-0408">Iron</keyword>
<evidence type="ECO:0000256" key="13">
    <source>
        <dbReference type="ARBA" id="ARBA00023136"/>
    </source>
</evidence>
<organism evidence="14 15">
    <name type="scientific">Lasius niger</name>
    <name type="common">Black garden ant</name>
    <dbReference type="NCBI Taxonomy" id="67767"/>
    <lineage>
        <taxon>Eukaryota</taxon>
        <taxon>Metazoa</taxon>
        <taxon>Ecdysozoa</taxon>
        <taxon>Arthropoda</taxon>
        <taxon>Hexapoda</taxon>
        <taxon>Insecta</taxon>
        <taxon>Pterygota</taxon>
        <taxon>Neoptera</taxon>
        <taxon>Endopterygota</taxon>
        <taxon>Hymenoptera</taxon>
        <taxon>Apocrita</taxon>
        <taxon>Aculeata</taxon>
        <taxon>Formicoidea</taxon>
        <taxon>Formicidae</taxon>
        <taxon>Formicinae</taxon>
        <taxon>Lasius</taxon>
        <taxon>Lasius</taxon>
    </lineage>
</organism>
<dbReference type="GO" id="GO:0016705">
    <property type="term" value="F:oxidoreductase activity, acting on paired donors, with incorporation or reduction of molecular oxygen"/>
    <property type="evidence" value="ECO:0007669"/>
    <property type="project" value="InterPro"/>
</dbReference>
<dbReference type="InterPro" id="IPR002401">
    <property type="entry name" value="Cyt_P450_E_grp-I"/>
</dbReference>
<dbReference type="PANTHER" id="PTHR24291">
    <property type="entry name" value="CYTOCHROME P450 FAMILY 4"/>
    <property type="match status" value="1"/>
</dbReference>
<dbReference type="GO" id="GO:0020037">
    <property type="term" value="F:heme binding"/>
    <property type="evidence" value="ECO:0007669"/>
    <property type="project" value="InterPro"/>
</dbReference>
<proteinExistence type="inferred from homology"/>
<evidence type="ECO:0000256" key="2">
    <source>
        <dbReference type="ARBA" id="ARBA00003690"/>
    </source>
</evidence>
<evidence type="ECO:0000256" key="12">
    <source>
        <dbReference type="ARBA" id="ARBA00023033"/>
    </source>
</evidence>